<dbReference type="InterPro" id="IPR036929">
    <property type="entry name" value="DsbDN_sf"/>
</dbReference>
<dbReference type="AlphaFoldDB" id="A0A4Q0PFF3"/>
<evidence type="ECO:0000313" key="1">
    <source>
        <dbReference type="EMBL" id="RXG25657.1"/>
    </source>
</evidence>
<protein>
    <submittedName>
        <fullName evidence="1">Disulfide bond corrector protein DsbC</fullName>
    </submittedName>
</protein>
<organism evidence="1 2">
    <name type="scientific">Leeuwenhoekiella polynyae</name>
    <dbReference type="NCBI Taxonomy" id="1550906"/>
    <lineage>
        <taxon>Bacteria</taxon>
        <taxon>Pseudomonadati</taxon>
        <taxon>Bacteroidota</taxon>
        <taxon>Flavobacteriia</taxon>
        <taxon>Flavobacteriales</taxon>
        <taxon>Flavobacteriaceae</taxon>
        <taxon>Leeuwenhoekiella</taxon>
    </lineage>
</organism>
<gene>
    <name evidence="1" type="ORF">DSM02_824</name>
</gene>
<dbReference type="EMBL" id="QOVK01000002">
    <property type="protein sequence ID" value="RXG25657.1"/>
    <property type="molecule type" value="Genomic_DNA"/>
</dbReference>
<comment type="caution">
    <text evidence="1">The sequence shown here is derived from an EMBL/GenBank/DDBJ whole genome shotgun (WGS) entry which is preliminary data.</text>
</comment>
<reference evidence="1 2" key="1">
    <citation type="submission" date="2018-07" db="EMBL/GenBank/DDBJ databases">
        <title>Leeuwenhoekiella genomics.</title>
        <authorList>
            <person name="Tahon G."/>
            <person name="Willems A."/>
        </authorList>
    </citation>
    <scope>NUCLEOTIDE SEQUENCE [LARGE SCALE GENOMIC DNA]</scope>
    <source>
        <strain evidence="1 2">LMG 29608</strain>
    </source>
</reference>
<dbReference type="OrthoDB" id="767251at2"/>
<dbReference type="Gene3D" id="2.60.40.1250">
    <property type="entry name" value="Thiol:disulfide interchange protein DsbD, N-terminal domain"/>
    <property type="match status" value="1"/>
</dbReference>
<evidence type="ECO:0000313" key="2">
    <source>
        <dbReference type="Proteomes" id="UP000289859"/>
    </source>
</evidence>
<accession>A0A4Q0PFF3</accession>
<keyword evidence="2" id="KW-1185">Reference proteome</keyword>
<proteinExistence type="predicted"/>
<name>A0A4Q0PFF3_9FLAO</name>
<dbReference type="Proteomes" id="UP000289859">
    <property type="component" value="Unassembled WGS sequence"/>
</dbReference>
<dbReference type="RefSeq" id="WP_128764465.1">
    <property type="nucleotide sequence ID" value="NZ_JBHUOO010000023.1"/>
</dbReference>
<sequence length="152" mass="17208">MKRIIFLFLLNVLAINGFSQSKYPVKWEVSSERIDELTYKVLFTAEIDATYHIYPQKGAKGGMGMPTNFTFEENPNLELIGALEEKGKEQKGNKPLPYYSKGVTFAQVVKLNADKETRLNATIRFMACTNQMCLLPSTKKFTVNLNSKSTPK</sequence>